<comment type="caution">
    <text evidence="2">The sequence shown here is derived from an EMBL/GenBank/DDBJ whole genome shotgun (WGS) entry which is preliminary data.</text>
</comment>
<dbReference type="Pfam" id="PF00581">
    <property type="entry name" value="Rhodanese"/>
    <property type="match status" value="1"/>
</dbReference>
<protein>
    <submittedName>
        <fullName evidence="2">Rhodanese-like domain-containing protein</fullName>
    </submittedName>
</protein>
<dbReference type="EMBL" id="JBHUFW010000004">
    <property type="protein sequence ID" value="MFD1862555.1"/>
    <property type="molecule type" value="Genomic_DNA"/>
</dbReference>
<evidence type="ECO:0000313" key="3">
    <source>
        <dbReference type="Proteomes" id="UP001597273"/>
    </source>
</evidence>
<feature type="domain" description="Rhodanese" evidence="1">
    <location>
        <begin position="27"/>
        <end position="115"/>
    </location>
</feature>
<gene>
    <name evidence="2" type="ORF">ACFSDB_06410</name>
</gene>
<reference evidence="3" key="1">
    <citation type="journal article" date="2019" name="Int. J. Syst. Evol. Microbiol.">
        <title>The Global Catalogue of Microorganisms (GCM) 10K type strain sequencing project: providing services to taxonomists for standard genome sequencing and annotation.</title>
        <authorList>
            <consortium name="The Broad Institute Genomics Platform"/>
            <consortium name="The Broad Institute Genome Sequencing Center for Infectious Disease"/>
            <person name="Wu L."/>
            <person name="Ma J."/>
        </authorList>
    </citation>
    <scope>NUCLEOTIDE SEQUENCE [LARGE SCALE GENOMIC DNA]</scope>
    <source>
        <strain evidence="3">CGMCC 1.15475</strain>
    </source>
</reference>
<dbReference type="InterPro" id="IPR036873">
    <property type="entry name" value="Rhodanese-like_dom_sf"/>
</dbReference>
<dbReference type="PANTHER" id="PTHR43031:SF18">
    <property type="entry name" value="RHODANESE-RELATED SULFURTRANSFERASES"/>
    <property type="match status" value="1"/>
</dbReference>
<dbReference type="PROSITE" id="PS50206">
    <property type="entry name" value="RHODANESE_3"/>
    <property type="match status" value="1"/>
</dbReference>
<dbReference type="InterPro" id="IPR001763">
    <property type="entry name" value="Rhodanese-like_dom"/>
</dbReference>
<sequence>MNLLNLFRKPAGLKEIKPAALLQKIDGAQKPVLIDVRTGMEYTAGHIQGARSFPLGKETVAVEGLNPDTPVVLICKTGHRSQAAAHSLAKMGFRDLSHLSGGMDRWKKDKLPLEK</sequence>
<keyword evidence="3" id="KW-1185">Reference proteome</keyword>
<dbReference type="RefSeq" id="WP_204892407.1">
    <property type="nucleotide sequence ID" value="NZ_JBHUFW010000004.1"/>
</dbReference>
<dbReference type="SUPFAM" id="SSF52821">
    <property type="entry name" value="Rhodanese/Cell cycle control phosphatase"/>
    <property type="match status" value="1"/>
</dbReference>
<dbReference type="Proteomes" id="UP001597273">
    <property type="component" value="Unassembled WGS sequence"/>
</dbReference>
<accession>A0ABW4QG95</accession>
<evidence type="ECO:0000259" key="1">
    <source>
        <dbReference type="PROSITE" id="PS50206"/>
    </source>
</evidence>
<evidence type="ECO:0000313" key="2">
    <source>
        <dbReference type="EMBL" id="MFD1862555.1"/>
    </source>
</evidence>
<proteinExistence type="predicted"/>
<dbReference type="PANTHER" id="PTHR43031">
    <property type="entry name" value="FAD-DEPENDENT OXIDOREDUCTASE"/>
    <property type="match status" value="1"/>
</dbReference>
<dbReference type="SMART" id="SM00450">
    <property type="entry name" value="RHOD"/>
    <property type="match status" value="1"/>
</dbReference>
<dbReference type="InterPro" id="IPR050229">
    <property type="entry name" value="GlpE_sulfurtransferase"/>
</dbReference>
<dbReference type="Gene3D" id="3.40.250.10">
    <property type="entry name" value="Rhodanese-like domain"/>
    <property type="match status" value="1"/>
</dbReference>
<dbReference type="CDD" id="cd00158">
    <property type="entry name" value="RHOD"/>
    <property type="match status" value="1"/>
</dbReference>
<organism evidence="2 3">
    <name type="scientific">Planococcus chinensis</name>
    <dbReference type="NCBI Taxonomy" id="272917"/>
    <lineage>
        <taxon>Bacteria</taxon>
        <taxon>Bacillati</taxon>
        <taxon>Bacillota</taxon>
        <taxon>Bacilli</taxon>
        <taxon>Bacillales</taxon>
        <taxon>Caryophanaceae</taxon>
        <taxon>Planococcus</taxon>
    </lineage>
</organism>
<name>A0ABW4QG95_9BACL</name>